<gene>
    <name evidence="3" type="ORF">EIB71_02355</name>
</gene>
<evidence type="ECO:0008006" key="5">
    <source>
        <dbReference type="Google" id="ProtNLM"/>
    </source>
</evidence>
<dbReference type="EMBL" id="CP034158">
    <property type="protein sequence ID" value="AZI66593.1"/>
    <property type="molecule type" value="Genomic_DNA"/>
</dbReference>
<evidence type="ECO:0000313" key="4">
    <source>
        <dbReference type="Proteomes" id="UP000274483"/>
    </source>
</evidence>
<feature type="signal peptide" evidence="2">
    <location>
        <begin position="1"/>
        <end position="18"/>
    </location>
</feature>
<sequence length="120" mass="12602">MKKIIVILFLTCSLFSNAQANAYVGSDVNTFTNNGNGYGNDKVHNGNGNGYGYGNGNPNGNNGNHNGHQKDNNTGSGGAVVEGDQAPNAPIDEHLGVLLIFAFGIITYKGRAYHKSTTTL</sequence>
<keyword evidence="4" id="KW-1185">Reference proteome</keyword>
<evidence type="ECO:0000256" key="1">
    <source>
        <dbReference type="SAM" id="MobiDB-lite"/>
    </source>
</evidence>
<feature type="chain" id="PRO_5047397592" description="WGxxGxxG-CTERM domain-containing protein" evidence="2">
    <location>
        <begin position="19"/>
        <end position="120"/>
    </location>
</feature>
<feature type="compositionally biased region" description="Gly residues" evidence="1">
    <location>
        <begin position="47"/>
        <end position="57"/>
    </location>
</feature>
<feature type="region of interest" description="Disordered" evidence="1">
    <location>
        <begin position="42"/>
        <end position="86"/>
    </location>
</feature>
<keyword evidence="2" id="KW-0732">Signal</keyword>
<dbReference type="Proteomes" id="UP000274483">
    <property type="component" value="Chromosome"/>
</dbReference>
<reference evidence="3 4" key="1">
    <citation type="submission" date="2018-11" db="EMBL/GenBank/DDBJ databases">
        <title>Proposal to divide the Flavobacteriaceae and reorganize its genera based on Amino Acid Identity values calculated from whole genome sequences.</title>
        <authorList>
            <person name="Nicholson A.C."/>
            <person name="Gulvik C.A."/>
            <person name="Whitney A.M."/>
            <person name="Humrighouse B.W."/>
            <person name="Bell M."/>
            <person name="Holmes B."/>
            <person name="Steigerwalt A.G."/>
            <person name="Villarma A."/>
            <person name="Sheth M."/>
            <person name="Batra D."/>
            <person name="Pryor J."/>
            <person name="Bernardet J.-F."/>
            <person name="Hugo C."/>
            <person name="Kampfer P."/>
            <person name="Newman J.D."/>
            <person name="McQuiston J.R."/>
        </authorList>
    </citation>
    <scope>NUCLEOTIDE SEQUENCE [LARGE SCALE GENOMIC DNA]</scope>
    <source>
        <strain evidence="3 4">H3001</strain>
    </source>
</reference>
<evidence type="ECO:0000256" key="2">
    <source>
        <dbReference type="SAM" id="SignalP"/>
    </source>
</evidence>
<proteinExistence type="predicted"/>
<protein>
    <recommendedName>
        <fullName evidence="5">WGxxGxxG-CTERM domain-containing protein</fullName>
    </recommendedName>
</protein>
<dbReference type="RefSeq" id="WP_124757189.1">
    <property type="nucleotide sequence ID" value="NZ_CBCRWA010000001.1"/>
</dbReference>
<accession>A0ABM7C6K1</accession>
<organism evidence="3 4">
    <name type="scientific">Kaistella daneshvariae</name>
    <dbReference type="NCBI Taxonomy" id="2487074"/>
    <lineage>
        <taxon>Bacteria</taxon>
        <taxon>Pseudomonadati</taxon>
        <taxon>Bacteroidota</taxon>
        <taxon>Flavobacteriia</taxon>
        <taxon>Flavobacteriales</taxon>
        <taxon>Weeksellaceae</taxon>
        <taxon>Chryseobacterium group</taxon>
        <taxon>Kaistella</taxon>
    </lineage>
</organism>
<evidence type="ECO:0000313" key="3">
    <source>
        <dbReference type="EMBL" id="AZI66593.1"/>
    </source>
</evidence>
<name>A0ABM7C6K1_9FLAO</name>